<dbReference type="SMART" id="SM00862">
    <property type="entry name" value="Trans_reg_C"/>
    <property type="match status" value="1"/>
</dbReference>
<keyword evidence="9" id="KW-1185">Reference proteome</keyword>
<evidence type="ECO:0000256" key="5">
    <source>
        <dbReference type="PROSITE-ProRule" id="PRU01091"/>
    </source>
</evidence>
<keyword evidence="1" id="KW-0597">Phosphoprotein</keyword>
<dbReference type="PANTHER" id="PTHR48111:SF4">
    <property type="entry name" value="DNA-BINDING DUAL TRANSCRIPTIONAL REGULATOR OMPR"/>
    <property type="match status" value="1"/>
</dbReference>
<dbReference type="CDD" id="cd00383">
    <property type="entry name" value="trans_reg_C"/>
    <property type="match status" value="1"/>
</dbReference>
<dbReference type="SUPFAM" id="SSF46894">
    <property type="entry name" value="C-terminal effector domain of the bipartite response regulators"/>
    <property type="match status" value="1"/>
</dbReference>
<evidence type="ECO:0000256" key="4">
    <source>
        <dbReference type="ARBA" id="ARBA00023163"/>
    </source>
</evidence>
<dbReference type="InterPro" id="IPR039420">
    <property type="entry name" value="WalR-like"/>
</dbReference>
<dbReference type="Gene3D" id="1.10.10.10">
    <property type="entry name" value="Winged helix-like DNA-binding domain superfamily/Winged helix DNA-binding domain"/>
    <property type="match status" value="1"/>
</dbReference>
<accession>A0ABY8WCE4</accession>
<sequence length="194" mass="20868">MSALAIAHPRPAHARPALRPVPTLPADEAPARGVLADEAAARGPLVDEAPVTVTISIAGGLTGRDRVLAALRDLVDAAGPGAAIELEPPAPQAAAADDIVLDPRARTALRGGRRLDLSRLEYDLLLFLAQHPRQVFSRAQLLTHVWGHRHTTNRTVDVHVSRLRTKLDDPELITTVYGLGYRLADDAPISVRER</sequence>
<dbReference type="PANTHER" id="PTHR48111">
    <property type="entry name" value="REGULATOR OF RPOS"/>
    <property type="match status" value="1"/>
</dbReference>
<feature type="domain" description="OmpR/PhoB-type" evidence="7">
    <location>
        <begin position="91"/>
        <end position="185"/>
    </location>
</feature>
<evidence type="ECO:0000256" key="1">
    <source>
        <dbReference type="ARBA" id="ARBA00022553"/>
    </source>
</evidence>
<dbReference type="InterPro" id="IPR001867">
    <property type="entry name" value="OmpR/PhoB-type_DNA-bd"/>
</dbReference>
<dbReference type="PROSITE" id="PS51755">
    <property type="entry name" value="OMPR_PHOB"/>
    <property type="match status" value="1"/>
</dbReference>
<evidence type="ECO:0000256" key="6">
    <source>
        <dbReference type="SAM" id="MobiDB-lite"/>
    </source>
</evidence>
<organism evidence="8 9">
    <name type="scientific">Actinoplanes oblitus</name>
    <dbReference type="NCBI Taxonomy" id="3040509"/>
    <lineage>
        <taxon>Bacteria</taxon>
        <taxon>Bacillati</taxon>
        <taxon>Actinomycetota</taxon>
        <taxon>Actinomycetes</taxon>
        <taxon>Micromonosporales</taxon>
        <taxon>Micromonosporaceae</taxon>
        <taxon>Actinoplanes</taxon>
    </lineage>
</organism>
<gene>
    <name evidence="8" type="ORF">ACTOB_007107</name>
</gene>
<reference evidence="8 9" key="1">
    <citation type="submission" date="2023-06" db="EMBL/GenBank/DDBJ databases">
        <authorList>
            <person name="Yushchuk O."/>
            <person name="Binda E."/>
            <person name="Ruckert-Reed C."/>
            <person name="Fedorenko V."/>
            <person name="Kalinowski J."/>
            <person name="Marinelli F."/>
        </authorList>
    </citation>
    <scope>NUCLEOTIDE SEQUENCE [LARGE SCALE GENOMIC DNA]</scope>
    <source>
        <strain evidence="8 9">NRRL 3884</strain>
    </source>
</reference>
<evidence type="ECO:0000259" key="7">
    <source>
        <dbReference type="PROSITE" id="PS51755"/>
    </source>
</evidence>
<evidence type="ECO:0000313" key="8">
    <source>
        <dbReference type="EMBL" id="WIM95042.1"/>
    </source>
</evidence>
<dbReference type="Pfam" id="PF00486">
    <property type="entry name" value="Trans_reg_C"/>
    <property type="match status" value="1"/>
</dbReference>
<proteinExistence type="predicted"/>
<feature type="region of interest" description="Disordered" evidence="6">
    <location>
        <begin position="1"/>
        <end position="25"/>
    </location>
</feature>
<keyword evidence="3 5" id="KW-0238">DNA-binding</keyword>
<dbReference type="Proteomes" id="UP001240150">
    <property type="component" value="Chromosome"/>
</dbReference>
<dbReference type="EMBL" id="CP126980">
    <property type="protein sequence ID" value="WIM95042.1"/>
    <property type="molecule type" value="Genomic_DNA"/>
</dbReference>
<feature type="DNA-binding region" description="OmpR/PhoB-type" evidence="5">
    <location>
        <begin position="91"/>
        <end position="185"/>
    </location>
</feature>
<evidence type="ECO:0000313" key="9">
    <source>
        <dbReference type="Proteomes" id="UP001240150"/>
    </source>
</evidence>
<protein>
    <submittedName>
        <fullName evidence="8">Winged helix-turn-helix domain-containing protein</fullName>
    </submittedName>
</protein>
<name>A0ABY8WCE4_9ACTN</name>
<feature type="compositionally biased region" description="Low complexity" evidence="6">
    <location>
        <begin position="1"/>
        <end position="20"/>
    </location>
</feature>
<evidence type="ECO:0000256" key="3">
    <source>
        <dbReference type="ARBA" id="ARBA00023125"/>
    </source>
</evidence>
<dbReference type="RefSeq" id="WP_284916313.1">
    <property type="nucleotide sequence ID" value="NZ_CP126980.1"/>
</dbReference>
<keyword evidence="4" id="KW-0804">Transcription</keyword>
<keyword evidence="2" id="KW-0805">Transcription regulation</keyword>
<evidence type="ECO:0000256" key="2">
    <source>
        <dbReference type="ARBA" id="ARBA00023015"/>
    </source>
</evidence>
<dbReference type="InterPro" id="IPR016032">
    <property type="entry name" value="Sig_transdc_resp-reg_C-effctor"/>
</dbReference>
<dbReference type="InterPro" id="IPR036388">
    <property type="entry name" value="WH-like_DNA-bd_sf"/>
</dbReference>